<accession>A0ACD5YVL1</accession>
<dbReference type="Proteomes" id="UP001732700">
    <property type="component" value="Chromosome 6A"/>
</dbReference>
<sequence>MYCPLLVVFSFVLAATEIMPAPAAASASDAVRYHGVMRMSDGRWRSYITNKNDTTFGIGHFDTAEAAALSQDRAILALLGPDACSRVLNFRAGFSDTELRFLRGRHAPGSPTVVICMIARGTYESALARFIEHVYDAYMDPELALDVMAFRLSQHEVLDRHMASAVDTAVARAIERQSFMESARNKATNMAWVRSFHQRRRLVGTTFEDENIWPPVLPLVNVDLGDNFSGNELIYLPHGSCYVDEMRLVVPTTEEENRQPRVFSPTNGYLSEDFTGNELIYLPHGSSYVDDMIMV</sequence>
<protein>
    <submittedName>
        <fullName evidence="1">Uncharacterized protein</fullName>
    </submittedName>
</protein>
<reference evidence="1" key="2">
    <citation type="submission" date="2025-09" db="UniProtKB">
        <authorList>
            <consortium name="EnsemblPlants"/>
        </authorList>
    </citation>
    <scope>IDENTIFICATION</scope>
</reference>
<organism evidence="1 2">
    <name type="scientific">Avena sativa</name>
    <name type="common">Oat</name>
    <dbReference type="NCBI Taxonomy" id="4498"/>
    <lineage>
        <taxon>Eukaryota</taxon>
        <taxon>Viridiplantae</taxon>
        <taxon>Streptophyta</taxon>
        <taxon>Embryophyta</taxon>
        <taxon>Tracheophyta</taxon>
        <taxon>Spermatophyta</taxon>
        <taxon>Magnoliopsida</taxon>
        <taxon>Liliopsida</taxon>
        <taxon>Poales</taxon>
        <taxon>Poaceae</taxon>
        <taxon>BOP clade</taxon>
        <taxon>Pooideae</taxon>
        <taxon>Poodae</taxon>
        <taxon>Poeae</taxon>
        <taxon>Poeae Chloroplast Group 1 (Aveneae type)</taxon>
        <taxon>Aveninae</taxon>
        <taxon>Avena</taxon>
    </lineage>
</organism>
<proteinExistence type="predicted"/>
<evidence type="ECO:0000313" key="2">
    <source>
        <dbReference type="Proteomes" id="UP001732700"/>
    </source>
</evidence>
<keyword evidence="2" id="KW-1185">Reference proteome</keyword>
<name>A0ACD5YVL1_AVESA</name>
<reference evidence="1" key="1">
    <citation type="submission" date="2021-05" db="EMBL/GenBank/DDBJ databases">
        <authorList>
            <person name="Scholz U."/>
            <person name="Mascher M."/>
            <person name="Fiebig A."/>
        </authorList>
    </citation>
    <scope>NUCLEOTIDE SEQUENCE [LARGE SCALE GENOMIC DNA]</scope>
</reference>
<dbReference type="EnsemblPlants" id="AVESA.00010b.r2.6AG1049480.1">
    <property type="protein sequence ID" value="AVESA.00010b.r2.6AG1049480.1.CDS.1"/>
    <property type="gene ID" value="AVESA.00010b.r2.6AG1049480"/>
</dbReference>
<evidence type="ECO:0000313" key="1">
    <source>
        <dbReference type="EnsemblPlants" id="AVESA.00010b.r2.6AG1049480.1.CDS.1"/>
    </source>
</evidence>